<evidence type="ECO:0000256" key="2">
    <source>
        <dbReference type="ARBA" id="ARBA00010581"/>
    </source>
</evidence>
<dbReference type="PATRIC" id="fig|405446.3.peg.2868"/>
<evidence type="ECO:0000256" key="8">
    <source>
        <dbReference type="ARBA" id="ARBA00022982"/>
    </source>
</evidence>
<feature type="compositionally biased region" description="Low complexity" evidence="18">
    <location>
        <begin position="1"/>
        <end position="17"/>
    </location>
</feature>
<organism evidence="21 22">
    <name type="scientific">Stenotrophomonas terrae</name>
    <dbReference type="NCBI Taxonomy" id="405446"/>
    <lineage>
        <taxon>Bacteria</taxon>
        <taxon>Pseudomonadati</taxon>
        <taxon>Pseudomonadota</taxon>
        <taxon>Gammaproteobacteria</taxon>
        <taxon>Lysobacterales</taxon>
        <taxon>Lysobacteraceae</taxon>
        <taxon>Stenotrophomonas</taxon>
    </lineage>
</organism>
<evidence type="ECO:0000256" key="3">
    <source>
        <dbReference type="ARBA" id="ARBA00011700"/>
    </source>
</evidence>
<dbReference type="GO" id="GO:0009486">
    <property type="term" value="F:cytochrome bo3 ubiquinol oxidase activity"/>
    <property type="evidence" value="ECO:0007669"/>
    <property type="project" value="InterPro"/>
</dbReference>
<protein>
    <recommendedName>
        <fullName evidence="4">Cytochrome bo(3) ubiquinol oxidase subunit 3</fullName>
    </recommendedName>
    <alternativeName>
        <fullName evidence="15">Cytochrome o ubiquinol oxidase subunit 3</fullName>
    </alternativeName>
    <alternativeName>
        <fullName evidence="13">Oxidase bo(3) subunit 3</fullName>
    </alternativeName>
    <alternativeName>
        <fullName evidence="16">Ubiquinol oxidase polypeptide III</fullName>
    </alternativeName>
    <alternativeName>
        <fullName evidence="14">Ubiquinol oxidase subunit 3</fullName>
    </alternativeName>
</protein>
<dbReference type="PROSITE" id="PS50253">
    <property type="entry name" value="COX3"/>
    <property type="match status" value="1"/>
</dbReference>
<evidence type="ECO:0000256" key="6">
    <source>
        <dbReference type="ARBA" id="ARBA00022475"/>
    </source>
</evidence>
<evidence type="ECO:0000256" key="18">
    <source>
        <dbReference type="SAM" id="MobiDB-lite"/>
    </source>
</evidence>
<dbReference type="FunFam" id="1.20.120.80:FF:000001">
    <property type="entry name" value="Cytochrome (Ubi)quinol oxidase subunit III"/>
    <property type="match status" value="1"/>
</dbReference>
<evidence type="ECO:0000256" key="11">
    <source>
        <dbReference type="ARBA" id="ARBA00023136"/>
    </source>
</evidence>
<feature type="region of interest" description="Disordered" evidence="18">
    <location>
        <begin position="1"/>
        <end position="25"/>
    </location>
</feature>
<evidence type="ECO:0000313" key="22">
    <source>
        <dbReference type="Proteomes" id="UP000051863"/>
    </source>
</evidence>
<gene>
    <name evidence="21" type="ORF">ABB27_15565</name>
</gene>
<sequence>MSTNAHTMTHGTAAHAAGHGDDHHEHHDTSENTVFGFWVYLMSDLLIFATLFVTYVVLSGGTNGGPGPKDLFELPFVAWETALLLVSSLTFGLGMIAMHQSKKGLMFFWLAITWLLGAGFMGMEIWEFNHLIHNGHGPDKSAFLSAFFALVGTHGLHVTAGLLWLAVMFIQLKQDGLTPRNKTRMACLSLFWHFLDLVWIGVFSVVYLSGAM</sequence>
<evidence type="ECO:0000259" key="20">
    <source>
        <dbReference type="PROSITE" id="PS50253"/>
    </source>
</evidence>
<keyword evidence="10" id="KW-0560">Oxidoreductase</keyword>
<evidence type="ECO:0000256" key="14">
    <source>
        <dbReference type="ARBA" id="ARBA00031884"/>
    </source>
</evidence>
<dbReference type="Proteomes" id="UP000051863">
    <property type="component" value="Unassembled WGS sequence"/>
</dbReference>
<evidence type="ECO:0000256" key="9">
    <source>
        <dbReference type="ARBA" id="ARBA00022989"/>
    </source>
</evidence>
<keyword evidence="11 19" id="KW-0472">Membrane</keyword>
<keyword evidence="6" id="KW-1003">Cell membrane</keyword>
<dbReference type="InterPro" id="IPR035973">
    <property type="entry name" value="Cyt_c_oxidase_su3-like_sf"/>
</dbReference>
<comment type="subunit">
    <text evidence="3">Heterooctamer of two A chains, two B chains, two C chains and two D chains.</text>
</comment>
<feature type="domain" description="Heme-copper oxidase subunit III family profile" evidence="20">
    <location>
        <begin position="35"/>
        <end position="211"/>
    </location>
</feature>
<keyword evidence="7 17" id="KW-0812">Transmembrane</keyword>
<keyword evidence="5" id="KW-0813">Transport</keyword>
<evidence type="ECO:0000256" key="4">
    <source>
        <dbReference type="ARBA" id="ARBA00014687"/>
    </source>
</evidence>
<reference evidence="21 22" key="1">
    <citation type="submission" date="2015-05" db="EMBL/GenBank/DDBJ databases">
        <title>Genome sequencing and analysis of members of genus Stenotrophomonas.</title>
        <authorList>
            <person name="Patil P.P."/>
            <person name="Midha S."/>
            <person name="Patil P.B."/>
        </authorList>
    </citation>
    <scope>NUCLEOTIDE SEQUENCE [LARGE SCALE GENOMIC DNA]</scope>
    <source>
        <strain evidence="21 22">DSM 18941</strain>
    </source>
</reference>
<comment type="function">
    <text evidence="12">Cytochrome bo(3) ubiquinol terminal oxidase is the component of the aerobic respiratory chain of E.coli that predominates when cells are grown at high aeration. Has proton pump activity across the membrane in addition to electron transfer, pumping 2 protons/electron.</text>
</comment>
<feature type="transmembrane region" description="Helical" evidence="19">
    <location>
        <begin position="105"/>
        <end position="126"/>
    </location>
</feature>
<keyword evidence="22" id="KW-1185">Reference proteome</keyword>
<name>A0A0R0CGM2_9GAMM</name>
<evidence type="ECO:0000313" key="21">
    <source>
        <dbReference type="EMBL" id="KRG65418.1"/>
    </source>
</evidence>
<dbReference type="NCBIfam" id="TIGR02842">
    <property type="entry name" value="CyoC"/>
    <property type="match status" value="1"/>
</dbReference>
<comment type="similarity">
    <text evidence="2 17">Belongs to the cytochrome c oxidase subunit 3 family.</text>
</comment>
<proteinExistence type="inferred from homology"/>
<evidence type="ECO:0000256" key="19">
    <source>
        <dbReference type="SAM" id="Phobius"/>
    </source>
</evidence>
<dbReference type="InterPro" id="IPR000298">
    <property type="entry name" value="Cyt_c_oxidase-like_su3"/>
</dbReference>
<evidence type="ECO:0000256" key="10">
    <source>
        <dbReference type="ARBA" id="ARBA00023002"/>
    </source>
</evidence>
<dbReference type="Pfam" id="PF00510">
    <property type="entry name" value="COX3"/>
    <property type="match status" value="1"/>
</dbReference>
<evidence type="ECO:0000256" key="5">
    <source>
        <dbReference type="ARBA" id="ARBA00022448"/>
    </source>
</evidence>
<keyword evidence="8" id="KW-0249">Electron transport</keyword>
<feature type="transmembrane region" description="Helical" evidence="19">
    <location>
        <begin position="37"/>
        <end position="58"/>
    </location>
</feature>
<dbReference type="EMBL" id="LDJJ01000055">
    <property type="protein sequence ID" value="KRG65418.1"/>
    <property type="molecule type" value="Genomic_DNA"/>
</dbReference>
<evidence type="ECO:0000256" key="15">
    <source>
        <dbReference type="ARBA" id="ARBA00032189"/>
    </source>
</evidence>
<evidence type="ECO:0000256" key="17">
    <source>
        <dbReference type="RuleBase" id="RU003376"/>
    </source>
</evidence>
<dbReference type="GO" id="GO:0019646">
    <property type="term" value="P:aerobic electron transport chain"/>
    <property type="evidence" value="ECO:0007669"/>
    <property type="project" value="InterPro"/>
</dbReference>
<dbReference type="RefSeq" id="WP_057629695.1">
    <property type="nucleotide sequence ID" value="NZ_LDJJ01000055.1"/>
</dbReference>
<dbReference type="AlphaFoldDB" id="A0A0R0CGM2"/>
<keyword evidence="9 19" id="KW-1133">Transmembrane helix</keyword>
<comment type="subcellular location">
    <subcellularLocation>
        <location evidence="1 17">Cell membrane</location>
        <topology evidence="1 17">Multi-pass membrane protein</topology>
    </subcellularLocation>
</comment>
<feature type="transmembrane region" description="Helical" evidence="19">
    <location>
        <begin position="190"/>
        <end position="210"/>
    </location>
</feature>
<evidence type="ECO:0000256" key="7">
    <source>
        <dbReference type="ARBA" id="ARBA00022692"/>
    </source>
</evidence>
<evidence type="ECO:0000256" key="13">
    <source>
        <dbReference type="ARBA" id="ARBA00030072"/>
    </source>
</evidence>
<accession>A0A0R0CGM2</accession>
<dbReference type="InterPro" id="IPR013833">
    <property type="entry name" value="Cyt_c_oxidase_su3_a-hlx"/>
</dbReference>
<dbReference type="GO" id="GO:0004129">
    <property type="term" value="F:cytochrome-c oxidase activity"/>
    <property type="evidence" value="ECO:0007669"/>
    <property type="project" value="InterPro"/>
</dbReference>
<evidence type="ECO:0000256" key="16">
    <source>
        <dbReference type="ARBA" id="ARBA00032717"/>
    </source>
</evidence>
<feature type="transmembrane region" description="Helical" evidence="19">
    <location>
        <begin position="146"/>
        <end position="170"/>
    </location>
</feature>
<dbReference type="InterPro" id="IPR033946">
    <property type="entry name" value="Ubiquinol_oxase_su3_dom"/>
</dbReference>
<evidence type="ECO:0000256" key="1">
    <source>
        <dbReference type="ARBA" id="ARBA00004651"/>
    </source>
</evidence>
<comment type="caution">
    <text evidence="21">The sequence shown here is derived from an EMBL/GenBank/DDBJ whole genome shotgun (WGS) entry which is preliminary data.</text>
</comment>
<dbReference type="CDD" id="cd02863">
    <property type="entry name" value="Ubiquinol_oxidase_III"/>
    <property type="match status" value="1"/>
</dbReference>
<dbReference type="PANTHER" id="PTHR11403">
    <property type="entry name" value="CYTOCHROME C OXIDASE SUBUNIT III"/>
    <property type="match status" value="1"/>
</dbReference>
<dbReference type="InterPro" id="IPR014206">
    <property type="entry name" value="Cyt_c_ubiqinol_oxidase_su3"/>
</dbReference>
<dbReference type="PANTHER" id="PTHR11403:SF2">
    <property type="entry name" value="CYTOCHROME BO(3) UBIQUINOL OXIDASE SUBUNIT 3"/>
    <property type="match status" value="1"/>
</dbReference>
<dbReference type="Gene3D" id="1.20.120.80">
    <property type="entry name" value="Cytochrome c oxidase, subunit III, four-helix bundle"/>
    <property type="match status" value="1"/>
</dbReference>
<dbReference type="GO" id="GO:0005886">
    <property type="term" value="C:plasma membrane"/>
    <property type="evidence" value="ECO:0007669"/>
    <property type="project" value="UniProtKB-SubCell"/>
</dbReference>
<feature type="transmembrane region" description="Helical" evidence="19">
    <location>
        <begin position="78"/>
        <end position="98"/>
    </location>
</feature>
<dbReference type="SUPFAM" id="SSF81452">
    <property type="entry name" value="Cytochrome c oxidase subunit III-like"/>
    <property type="match status" value="1"/>
</dbReference>
<evidence type="ECO:0000256" key="12">
    <source>
        <dbReference type="ARBA" id="ARBA00025694"/>
    </source>
</evidence>
<dbReference type="InterPro" id="IPR024791">
    <property type="entry name" value="Cyt_c/ubiquinol_Oxase_su3"/>
</dbReference>